<reference evidence="1" key="1">
    <citation type="submission" date="2002-04" db="EMBL/GenBank/DDBJ databases">
        <title>Oryza sativa nipponbare(GA3) genomic DNA, chromosome 2, PAC clone:P0708H12.</title>
        <authorList>
            <person name="Sasaki T."/>
            <person name="Matsumoto T."/>
            <person name="Katayose Y."/>
        </authorList>
    </citation>
    <scope>NUCLEOTIDE SEQUENCE</scope>
</reference>
<evidence type="ECO:0000313" key="3">
    <source>
        <dbReference type="Proteomes" id="UP000000763"/>
    </source>
</evidence>
<dbReference type="EMBL" id="AP005289">
    <property type="protein sequence ID" value="BAD25779.1"/>
    <property type="molecule type" value="Genomic_DNA"/>
</dbReference>
<dbReference type="EMBL" id="AP005072">
    <property type="protein sequence ID" value="BAD25742.1"/>
    <property type="molecule type" value="Genomic_DNA"/>
</dbReference>
<evidence type="ECO:0000313" key="2">
    <source>
        <dbReference type="EMBL" id="BAD25779.1"/>
    </source>
</evidence>
<reference evidence="2" key="2">
    <citation type="submission" date="2002-05" db="EMBL/GenBank/DDBJ databases">
        <title>Oryza sativa nipponbare(GA3) genomic DNA, chromosome 2, BAC clone:OJ1112_F09.</title>
        <authorList>
            <person name="Sasaki T."/>
            <person name="Matsumoto T."/>
            <person name="Katayose Y."/>
        </authorList>
    </citation>
    <scope>NUCLEOTIDE SEQUENCE</scope>
</reference>
<sequence>MCPREASRASSGHGCLIRDPVTIAITATRRCHRPSHCLLPPNLLGRAALNMAGFEVKKDGGSQD</sequence>
<gene>
    <name evidence="2" type="ORF">OJ1112_F09.39</name>
    <name evidence="1" type="ORF">P0708H12.18</name>
</gene>
<dbReference type="Proteomes" id="UP000000763">
    <property type="component" value="Chromosome 2"/>
</dbReference>
<accession>Q6H670</accession>
<reference evidence="3" key="3">
    <citation type="journal article" date="2005" name="Nature">
        <title>The map-based sequence of the rice genome.</title>
        <authorList>
            <consortium name="International rice genome sequencing project (IRGSP)"/>
            <person name="Matsumoto T."/>
            <person name="Wu J."/>
            <person name="Kanamori H."/>
            <person name="Katayose Y."/>
            <person name="Fujisawa M."/>
            <person name="Namiki N."/>
            <person name="Mizuno H."/>
            <person name="Yamamoto K."/>
            <person name="Antonio B.A."/>
            <person name="Baba T."/>
            <person name="Sakata K."/>
            <person name="Nagamura Y."/>
            <person name="Aoki H."/>
            <person name="Arikawa K."/>
            <person name="Arita K."/>
            <person name="Bito T."/>
            <person name="Chiden Y."/>
            <person name="Fujitsuka N."/>
            <person name="Fukunaka R."/>
            <person name="Hamada M."/>
            <person name="Harada C."/>
            <person name="Hayashi A."/>
            <person name="Hijishita S."/>
            <person name="Honda M."/>
            <person name="Hosokawa S."/>
            <person name="Ichikawa Y."/>
            <person name="Idonuma A."/>
            <person name="Iijima M."/>
            <person name="Ikeda M."/>
            <person name="Ikeno M."/>
            <person name="Ito K."/>
            <person name="Ito S."/>
            <person name="Ito T."/>
            <person name="Ito Y."/>
            <person name="Ito Y."/>
            <person name="Iwabuchi A."/>
            <person name="Kamiya K."/>
            <person name="Karasawa W."/>
            <person name="Kurita K."/>
            <person name="Katagiri S."/>
            <person name="Kikuta A."/>
            <person name="Kobayashi H."/>
            <person name="Kobayashi N."/>
            <person name="Machita K."/>
            <person name="Maehara T."/>
            <person name="Masukawa M."/>
            <person name="Mizubayashi T."/>
            <person name="Mukai Y."/>
            <person name="Nagasaki H."/>
            <person name="Nagata Y."/>
            <person name="Naito S."/>
            <person name="Nakashima M."/>
            <person name="Nakama Y."/>
            <person name="Nakamichi Y."/>
            <person name="Nakamura M."/>
            <person name="Meguro A."/>
            <person name="Negishi M."/>
            <person name="Ohta I."/>
            <person name="Ohta T."/>
            <person name="Okamoto M."/>
            <person name="Ono N."/>
            <person name="Saji S."/>
            <person name="Sakaguchi M."/>
            <person name="Sakai K."/>
            <person name="Shibata M."/>
            <person name="Shimokawa T."/>
            <person name="Song J."/>
            <person name="Takazaki Y."/>
            <person name="Terasawa K."/>
            <person name="Tsugane M."/>
            <person name="Tsuji K."/>
            <person name="Ueda S."/>
            <person name="Waki K."/>
            <person name="Yamagata H."/>
            <person name="Yamamoto M."/>
            <person name="Yamamoto S."/>
            <person name="Yamane H."/>
            <person name="Yoshiki S."/>
            <person name="Yoshihara R."/>
            <person name="Yukawa K."/>
            <person name="Zhong H."/>
            <person name="Yano M."/>
            <person name="Yuan Q."/>
            <person name="Ouyang S."/>
            <person name="Liu J."/>
            <person name="Jones K.M."/>
            <person name="Gansberger K."/>
            <person name="Moffat K."/>
            <person name="Hill J."/>
            <person name="Bera J."/>
            <person name="Fadrosh D."/>
            <person name="Jin S."/>
            <person name="Johri S."/>
            <person name="Kim M."/>
            <person name="Overton L."/>
            <person name="Reardon M."/>
            <person name="Tsitrin T."/>
            <person name="Vuong H."/>
            <person name="Weaver B."/>
            <person name="Ciecko A."/>
            <person name="Tallon L."/>
            <person name="Jackson J."/>
            <person name="Pai G."/>
            <person name="Aken S.V."/>
            <person name="Utterback T."/>
            <person name="Reidmuller S."/>
            <person name="Feldblyum T."/>
            <person name="Hsiao J."/>
            <person name="Zismann V."/>
            <person name="Iobst S."/>
            <person name="de Vazeille A.R."/>
            <person name="Buell C.R."/>
            <person name="Ying K."/>
            <person name="Li Y."/>
            <person name="Lu T."/>
            <person name="Huang Y."/>
            <person name="Zhao Q."/>
            <person name="Feng Q."/>
            <person name="Zhang L."/>
            <person name="Zhu J."/>
            <person name="Weng Q."/>
            <person name="Mu J."/>
            <person name="Lu Y."/>
            <person name="Fan D."/>
            <person name="Liu Y."/>
            <person name="Guan J."/>
            <person name="Zhang Y."/>
            <person name="Yu S."/>
            <person name="Liu X."/>
            <person name="Zhang Y."/>
            <person name="Hong G."/>
            <person name="Han B."/>
            <person name="Choisne N."/>
            <person name="Demange N."/>
            <person name="Orjeda G."/>
            <person name="Samain S."/>
            <person name="Cattolico L."/>
            <person name="Pelletier E."/>
            <person name="Couloux A."/>
            <person name="Segurens B."/>
            <person name="Wincker P."/>
            <person name="D'Hont A."/>
            <person name="Scarpelli C."/>
            <person name="Weissenbach J."/>
            <person name="Salanoubat M."/>
            <person name="Quetier F."/>
            <person name="Yu Y."/>
            <person name="Kim H.R."/>
            <person name="Rambo T."/>
            <person name="Currie J."/>
            <person name="Collura K."/>
            <person name="Luo M."/>
            <person name="Yang T."/>
            <person name="Ammiraju J.S.S."/>
            <person name="Engler F."/>
            <person name="Soderlund C."/>
            <person name="Wing R.A."/>
            <person name="Palmer L.E."/>
            <person name="de la Bastide M."/>
            <person name="Spiegel L."/>
            <person name="Nascimento L."/>
            <person name="Zutavern T."/>
            <person name="O'Shaughnessy A."/>
            <person name="Dike S."/>
            <person name="Dedhia N."/>
            <person name="Preston R."/>
            <person name="Balija V."/>
            <person name="McCombie W.R."/>
            <person name="Chow T."/>
            <person name="Chen H."/>
            <person name="Chung M."/>
            <person name="Chen C."/>
            <person name="Shaw J."/>
            <person name="Wu H."/>
            <person name="Hsiao K."/>
            <person name="Chao Y."/>
            <person name="Chu M."/>
            <person name="Cheng C."/>
            <person name="Hour A."/>
            <person name="Lee P."/>
            <person name="Lin S."/>
            <person name="Lin Y."/>
            <person name="Liou J."/>
            <person name="Liu S."/>
            <person name="Hsing Y."/>
            <person name="Raghuvanshi S."/>
            <person name="Mohanty A."/>
            <person name="Bharti A.K."/>
            <person name="Gaur A."/>
            <person name="Gupta V."/>
            <person name="Kumar D."/>
            <person name="Ravi V."/>
            <person name="Vij S."/>
            <person name="Kapur A."/>
            <person name="Khurana P."/>
            <person name="Khurana P."/>
            <person name="Khurana J.P."/>
            <person name="Tyagi A.K."/>
            <person name="Gaikwad K."/>
            <person name="Singh A."/>
            <person name="Dalal V."/>
            <person name="Srivastava S."/>
            <person name="Dixit A."/>
            <person name="Pal A.K."/>
            <person name="Ghazi I.A."/>
            <person name="Yadav M."/>
            <person name="Pandit A."/>
            <person name="Bhargava A."/>
            <person name="Sureshbabu K."/>
            <person name="Batra K."/>
            <person name="Sharma T.R."/>
            <person name="Mohapatra T."/>
            <person name="Singh N.K."/>
            <person name="Messing J."/>
            <person name="Nelson A.B."/>
            <person name="Fuks G."/>
            <person name="Kavchok S."/>
            <person name="Keizer G."/>
            <person name="Linton E."/>
            <person name="Llaca V."/>
            <person name="Song R."/>
            <person name="Tanyolac B."/>
            <person name="Young S."/>
            <person name="Ho-Il K."/>
            <person name="Hahn J.H."/>
            <person name="Sangsakoo G."/>
            <person name="Vanavichit A."/>
            <person name="de Mattos Luiz.A.T."/>
            <person name="Zimmer P.D."/>
            <person name="Malone G."/>
            <person name="Dellagostin O."/>
            <person name="de Oliveira A.C."/>
            <person name="Bevan M."/>
            <person name="Bancroft I."/>
            <person name="Minx P."/>
            <person name="Cordum H."/>
            <person name="Wilson R."/>
            <person name="Cheng Z."/>
            <person name="Jin W."/>
            <person name="Jiang J."/>
            <person name="Leong S.A."/>
            <person name="Iwama H."/>
            <person name="Gojobori T."/>
            <person name="Itoh T."/>
            <person name="Niimura Y."/>
            <person name="Fujii Y."/>
            <person name="Habara T."/>
            <person name="Sakai H."/>
            <person name="Sato Y."/>
            <person name="Wilson G."/>
            <person name="Kumar K."/>
            <person name="McCouch S."/>
            <person name="Juretic N."/>
            <person name="Hoen D."/>
            <person name="Wright S."/>
            <person name="Bruskiewich R."/>
            <person name="Bureau T."/>
            <person name="Miyao A."/>
            <person name="Hirochika H."/>
            <person name="Nishikawa T."/>
            <person name="Kadowaki K."/>
            <person name="Sugiura M."/>
            <person name="Burr B."/>
            <person name="Sasaki T."/>
        </authorList>
    </citation>
    <scope>NUCLEOTIDE SEQUENCE [LARGE SCALE GENOMIC DNA]</scope>
    <source>
        <strain evidence="3">cv. Nipponbare</strain>
    </source>
</reference>
<name>Q6H670_ORYSJ</name>
<evidence type="ECO:0000313" key="1">
    <source>
        <dbReference type="EMBL" id="BAD25742.1"/>
    </source>
</evidence>
<reference evidence="3" key="4">
    <citation type="journal article" date="2008" name="Nucleic Acids Res.">
        <title>The rice annotation project database (RAP-DB): 2008 update.</title>
        <authorList>
            <consortium name="The rice annotation project (RAP)"/>
        </authorList>
    </citation>
    <scope>GENOME REANNOTATION</scope>
    <source>
        <strain evidence="3">cv. Nipponbare</strain>
    </source>
</reference>
<dbReference type="AlphaFoldDB" id="Q6H670"/>
<proteinExistence type="predicted"/>
<protein>
    <submittedName>
        <fullName evidence="2">Uncharacterized protein</fullName>
    </submittedName>
</protein>
<organism evidence="2 3">
    <name type="scientific">Oryza sativa subsp. japonica</name>
    <name type="common">Rice</name>
    <dbReference type="NCBI Taxonomy" id="39947"/>
    <lineage>
        <taxon>Eukaryota</taxon>
        <taxon>Viridiplantae</taxon>
        <taxon>Streptophyta</taxon>
        <taxon>Embryophyta</taxon>
        <taxon>Tracheophyta</taxon>
        <taxon>Spermatophyta</taxon>
        <taxon>Magnoliopsida</taxon>
        <taxon>Liliopsida</taxon>
        <taxon>Poales</taxon>
        <taxon>Poaceae</taxon>
        <taxon>BOP clade</taxon>
        <taxon>Oryzoideae</taxon>
        <taxon>Oryzeae</taxon>
        <taxon>Oryzinae</taxon>
        <taxon>Oryza</taxon>
        <taxon>Oryza sativa</taxon>
    </lineage>
</organism>